<feature type="chain" id="PRO_5045572565" evidence="1">
    <location>
        <begin position="21"/>
        <end position="315"/>
    </location>
</feature>
<proteinExistence type="predicted"/>
<keyword evidence="3" id="KW-1185">Reference proteome</keyword>
<gene>
    <name evidence="2" type="ORF">ACFFLM_00595</name>
</gene>
<evidence type="ECO:0000313" key="3">
    <source>
        <dbReference type="Proteomes" id="UP001589733"/>
    </source>
</evidence>
<protein>
    <submittedName>
        <fullName evidence="2">DUF6454 family protein</fullName>
    </submittedName>
</protein>
<evidence type="ECO:0000313" key="2">
    <source>
        <dbReference type="EMBL" id="MFB9990488.1"/>
    </source>
</evidence>
<dbReference type="InterPro" id="IPR046312">
    <property type="entry name" value="DUF6454"/>
</dbReference>
<feature type="signal peptide" evidence="1">
    <location>
        <begin position="1"/>
        <end position="20"/>
    </location>
</feature>
<dbReference type="Pfam" id="PF20055">
    <property type="entry name" value="DUF6454"/>
    <property type="match status" value="1"/>
</dbReference>
<dbReference type="SUPFAM" id="SSF50969">
    <property type="entry name" value="YVTN repeat-like/Quinoprotein amine dehydrogenase"/>
    <property type="match status" value="1"/>
</dbReference>
<dbReference type="InterPro" id="IPR011044">
    <property type="entry name" value="Quino_amine_DH_bsu"/>
</dbReference>
<dbReference type="EMBL" id="JBHLYR010000004">
    <property type="protein sequence ID" value="MFB9990488.1"/>
    <property type="molecule type" value="Genomic_DNA"/>
</dbReference>
<evidence type="ECO:0000256" key="1">
    <source>
        <dbReference type="SAM" id="SignalP"/>
    </source>
</evidence>
<reference evidence="2 3" key="1">
    <citation type="submission" date="2024-09" db="EMBL/GenBank/DDBJ databases">
        <authorList>
            <person name="Sun Q."/>
            <person name="Mori K."/>
        </authorList>
    </citation>
    <scope>NUCLEOTIDE SEQUENCE [LARGE SCALE GENOMIC DNA]</scope>
    <source>
        <strain evidence="2 3">JCM 13503</strain>
    </source>
</reference>
<keyword evidence="1" id="KW-0732">Signal</keyword>
<sequence>MKSISFALAFGLSTMTTTLAAIPNVAAELPKLSRSSTWTPLSNFKLQFNSFHPQGLVKVGDVYYMSSVEILEGTQRYPQPQNGLDRSAGKGKAHLFKFDGTGKLLADIVLATGEGDVYHPGGIDFDGRYVYVPVAEYRPNSNAIVYRVDTTTDQATEVLRSRDHLGGVVVDPVNRALHLVSWGARRWYSWPLDAGGAPVSSAVKMQANPMSYIDYQDCHHLEGELSLCGGVAYLGGHPTKSSFGLGGLELVNFNEGRVLSSFPVPLWETVPASASDPTYRSMTTNPFTVWNDRGSLTFAFAPHDDETTIYLYTVK</sequence>
<dbReference type="Proteomes" id="UP001589733">
    <property type="component" value="Unassembled WGS sequence"/>
</dbReference>
<dbReference type="RefSeq" id="WP_380004455.1">
    <property type="nucleotide sequence ID" value="NZ_JBHLYR010000004.1"/>
</dbReference>
<accession>A0ABV6AWE9</accession>
<organism evidence="2 3">
    <name type="scientific">Deinococcus oregonensis</name>
    <dbReference type="NCBI Taxonomy" id="1805970"/>
    <lineage>
        <taxon>Bacteria</taxon>
        <taxon>Thermotogati</taxon>
        <taxon>Deinococcota</taxon>
        <taxon>Deinococci</taxon>
        <taxon>Deinococcales</taxon>
        <taxon>Deinococcaceae</taxon>
        <taxon>Deinococcus</taxon>
    </lineage>
</organism>
<comment type="caution">
    <text evidence="2">The sequence shown here is derived from an EMBL/GenBank/DDBJ whole genome shotgun (WGS) entry which is preliminary data.</text>
</comment>
<name>A0ABV6AWE9_9DEIO</name>